<accession>A0A0U2Z907</accession>
<dbReference type="OrthoDB" id="5574130at2"/>
<name>A0A0U2Z907_9ALTE</name>
<organism evidence="1 2">
    <name type="scientific">Lacimicrobium alkaliphilum</name>
    <dbReference type="NCBI Taxonomy" id="1526571"/>
    <lineage>
        <taxon>Bacteria</taxon>
        <taxon>Pseudomonadati</taxon>
        <taxon>Pseudomonadota</taxon>
        <taxon>Gammaproteobacteria</taxon>
        <taxon>Alteromonadales</taxon>
        <taxon>Alteromonadaceae</taxon>
        <taxon>Lacimicrobium</taxon>
    </lineage>
</organism>
<dbReference type="Proteomes" id="UP000068447">
    <property type="component" value="Chromosome"/>
</dbReference>
<protein>
    <submittedName>
        <fullName evidence="1">Uncharacterized protein</fullName>
    </submittedName>
</protein>
<sequence>MNTSVTNFHDLPPEAIPSDIAKLSYESHLEDANALEVELSDHPSILDSGENPKLFTIDVEHNLLQFVNVEAKNHCAAIHLFRSYSNSSPVWGAEKLFDELYKVWVQEHHSKDTVAGRFLGLLSSSDTNVFGLGQEAIKGKDSHRVYVVFSCLGSSFLFMRELPLQGLLEFLEAQYNLEHRDQSVPVFYNELSDFLSEKLPVAQQLAELIRRDLSEAKVRLYVSCMEAFTKAGELPKAINCALEDVKSDKNISKRAAMLILGQLIRHWEVVPELRKEIQTLIINTCDHSEDEIKRTSLNLLSRAASTQHELIPELVKRAVENNQNALHALKDFVCMNGKVIAELSDLSNVLEPLIFLTAENVDLLDYSLSRLIKAEKHCEAVEDWLTQWAIRNCASLDSEDRLSRSFQQSITELYTQERLFKLLTDWALADEKGLGVAFADVISELWVRGIKNPVFHKLTIDSLNQDDFRYLARRMLGWICHEEALLSLTFSLLDTDNALNRSFRWVHELLTNDIGKNYPRATLQEIENRLTTSTGDEDKLLRSAHTKLSKYIDALDKLPRLNELRPPEMLQRHITFKKNKQQREGQEAAQKHSLLTQLCTHIPLKNGNGWFSIRDGKIGEIGRLSTHSFHGTLPVGAVMDPVNDTITRLGYRTAKRGDE</sequence>
<dbReference type="RefSeq" id="WP_062480614.1">
    <property type="nucleotide sequence ID" value="NZ_CP013650.1"/>
</dbReference>
<dbReference type="EMBL" id="CP013650">
    <property type="protein sequence ID" value="ALS98916.1"/>
    <property type="molecule type" value="Genomic_DNA"/>
</dbReference>
<proteinExistence type="predicted"/>
<reference evidence="1 2" key="1">
    <citation type="submission" date="2015-12" db="EMBL/GenBank/DDBJ databases">
        <title>Complete genome of Lacimicrobium alkaliphilum KCTC 32984.</title>
        <authorList>
            <person name="Kim S.-G."/>
            <person name="Lee Y.-J."/>
        </authorList>
    </citation>
    <scope>NUCLEOTIDE SEQUENCE [LARGE SCALE GENOMIC DNA]</scope>
    <source>
        <strain evidence="1 2">YelD216</strain>
    </source>
</reference>
<evidence type="ECO:0000313" key="1">
    <source>
        <dbReference type="EMBL" id="ALS98916.1"/>
    </source>
</evidence>
<dbReference type="SUPFAM" id="SSF48371">
    <property type="entry name" value="ARM repeat"/>
    <property type="match status" value="1"/>
</dbReference>
<gene>
    <name evidence="1" type="ORF">AT746_11965</name>
</gene>
<keyword evidence="2" id="KW-1185">Reference proteome</keyword>
<dbReference type="InterPro" id="IPR016024">
    <property type="entry name" value="ARM-type_fold"/>
</dbReference>
<evidence type="ECO:0000313" key="2">
    <source>
        <dbReference type="Proteomes" id="UP000068447"/>
    </source>
</evidence>
<dbReference type="AlphaFoldDB" id="A0A0U2Z907"/>
<dbReference type="KEGG" id="lal:AT746_11965"/>